<name>A0AAF0CD93_9GAMM</name>
<sequence>MSRITPIVASQLLQTIFMAKADDHSRFSRYSIGDEGLENITVFYIRWVTREKNSEINEQNRASWMNFKDLVATAYSAEVSYEVFQPLTDRIAAGKCLSGYDVRHVQRGLRSFDRRGCVG</sequence>
<proteinExistence type="predicted"/>
<reference evidence="1 2" key="2">
    <citation type="journal article" date="2022" name="Mar. Drugs">
        <title>Bioassay-Guided Fractionation Leads to the Detection of Cholic Acid Generated by the Rare Thalassomonas sp.</title>
        <authorList>
            <person name="Pheiffer F."/>
            <person name="Schneider Y.K."/>
            <person name="Hansen E.H."/>
            <person name="Andersen J.H."/>
            <person name="Isaksson J."/>
            <person name="Busche T."/>
            <person name="R C."/>
            <person name="Kalinowski J."/>
            <person name="Zyl L.V."/>
            <person name="Trindade M."/>
        </authorList>
    </citation>
    <scope>NUCLEOTIDE SEQUENCE [LARGE SCALE GENOMIC DNA]</scope>
    <source>
        <strain evidence="1 2">XOM25</strain>
    </source>
</reference>
<gene>
    <name evidence="1" type="ORF">SG34_032340</name>
</gene>
<reference evidence="1 2" key="1">
    <citation type="journal article" date="2015" name="Genome Announc.">
        <title>Draft Genome Sequences of Marine Isolates of Thalassomonas viridans and Thalassomonas actiniarum.</title>
        <authorList>
            <person name="Olonade I."/>
            <person name="van Zyl L.J."/>
            <person name="Trindade M."/>
        </authorList>
    </citation>
    <scope>NUCLEOTIDE SEQUENCE [LARGE SCALE GENOMIC DNA]</scope>
    <source>
        <strain evidence="1 2">XOM25</strain>
    </source>
</reference>
<dbReference type="KEGG" id="tvd:SG34_032340"/>
<dbReference type="Proteomes" id="UP000032352">
    <property type="component" value="Chromosome pTvir"/>
</dbReference>
<organism evidence="1 2">
    <name type="scientific">Thalassomonas viridans</name>
    <dbReference type="NCBI Taxonomy" id="137584"/>
    <lineage>
        <taxon>Bacteria</taxon>
        <taxon>Pseudomonadati</taxon>
        <taxon>Pseudomonadota</taxon>
        <taxon>Gammaproteobacteria</taxon>
        <taxon>Alteromonadales</taxon>
        <taxon>Colwelliaceae</taxon>
        <taxon>Thalassomonas</taxon>
    </lineage>
</organism>
<dbReference type="AlphaFoldDB" id="A0AAF0CD93"/>
<dbReference type="EMBL" id="CP059734">
    <property type="protein sequence ID" value="WDE08611.1"/>
    <property type="molecule type" value="Genomic_DNA"/>
</dbReference>
<evidence type="ECO:0000313" key="1">
    <source>
        <dbReference type="EMBL" id="WDE08611.1"/>
    </source>
</evidence>
<accession>A0AAF0CD93</accession>
<keyword evidence="2" id="KW-1185">Reference proteome</keyword>
<dbReference type="RefSeq" id="WP_044840643.1">
    <property type="nucleotide sequence ID" value="NZ_CP059734.1"/>
</dbReference>
<protein>
    <submittedName>
        <fullName evidence="1">Uncharacterized protein</fullName>
    </submittedName>
</protein>
<evidence type="ECO:0000313" key="2">
    <source>
        <dbReference type="Proteomes" id="UP000032352"/>
    </source>
</evidence>